<gene>
    <name evidence="1" type="ORF">FSB78_10445</name>
</gene>
<name>A0A5C6UGY0_9SPHN</name>
<comment type="caution">
    <text evidence="1">The sequence shown here is derived from an EMBL/GenBank/DDBJ whole genome shotgun (WGS) entry which is preliminary data.</text>
</comment>
<dbReference type="Proteomes" id="UP000321250">
    <property type="component" value="Unassembled WGS sequence"/>
</dbReference>
<accession>A0A5C6UGY0</accession>
<evidence type="ECO:0000313" key="1">
    <source>
        <dbReference type="EMBL" id="TXC71315.1"/>
    </source>
</evidence>
<organism evidence="1 2">
    <name type="scientific">Sphingomonas ginsenosidivorax</name>
    <dbReference type="NCBI Taxonomy" id="862135"/>
    <lineage>
        <taxon>Bacteria</taxon>
        <taxon>Pseudomonadati</taxon>
        <taxon>Pseudomonadota</taxon>
        <taxon>Alphaproteobacteria</taxon>
        <taxon>Sphingomonadales</taxon>
        <taxon>Sphingomonadaceae</taxon>
        <taxon>Sphingomonas</taxon>
    </lineage>
</organism>
<protein>
    <submittedName>
        <fullName evidence="1">Uncharacterized protein</fullName>
    </submittedName>
</protein>
<keyword evidence="2" id="KW-1185">Reference proteome</keyword>
<sequence>MEDTKFQHAFEVLSVLLKWEMKDRPLDWDHSVETLSHSGEGCVIWRANPAVGGSVRIVRDSRFLECAGGYELADIAKDLCDTGEQIVDHSFERAEGEREMTATAKTLLRRKVARGIRLARVECAPIPVDYYYNIGTEVTFEYELGGDSQQYMITADCVEDLKDRFERMIIELHSQSFRIAA</sequence>
<reference evidence="1 2" key="1">
    <citation type="journal article" date="2013" name="Antonie Van Leeuwenhoek">
        <title>Sphingomonas ginsenosidivorax sp. nov., with the ability to transform ginsenosides.</title>
        <authorList>
            <person name="Jin X.F."/>
            <person name="Kim J.K."/>
            <person name="Liu Q.M."/>
            <person name="Kang M.S."/>
            <person name="He D."/>
            <person name="Jin F.X."/>
            <person name="Kim S.C."/>
            <person name="Im W.T."/>
        </authorList>
    </citation>
    <scope>NUCLEOTIDE SEQUENCE [LARGE SCALE GENOMIC DNA]</scope>
    <source>
        <strain evidence="1 2">KHI67</strain>
    </source>
</reference>
<dbReference type="AlphaFoldDB" id="A0A5C6UGY0"/>
<dbReference type="RefSeq" id="WP_147082480.1">
    <property type="nucleotide sequence ID" value="NZ_VOQR01000001.1"/>
</dbReference>
<evidence type="ECO:0000313" key="2">
    <source>
        <dbReference type="Proteomes" id="UP000321250"/>
    </source>
</evidence>
<dbReference type="EMBL" id="VOQR01000001">
    <property type="protein sequence ID" value="TXC71315.1"/>
    <property type="molecule type" value="Genomic_DNA"/>
</dbReference>
<proteinExistence type="predicted"/>